<dbReference type="Gene3D" id="3.10.290.30">
    <property type="entry name" value="MM3350-like"/>
    <property type="match status" value="1"/>
</dbReference>
<dbReference type="STRING" id="378806.STAUR_3968"/>
<accession>E3FL48</accession>
<name>E3FL48_STIAD</name>
<dbReference type="PANTHER" id="PTHR41878">
    <property type="entry name" value="LEXA REPRESSOR-RELATED"/>
    <property type="match status" value="1"/>
</dbReference>
<feature type="domain" description="Plasmid pRiA4b Orf3-like" evidence="1">
    <location>
        <begin position="44"/>
        <end position="219"/>
    </location>
</feature>
<sequence>MQTDSRSRASAERDEEGVGLRDYSLWLHAPSVMASRKKTAQPSIHVLHVELVGIQPAIWRELHVRSGMPLSRLHEVLQAAFGWTHSHMHMFEDTSGLQYGHKAAGNADDIGFGGPPLRDERKYTVADIAPRPRNTFSYIYDFGDDWVHRIRVKKVQPPERSGRYPSCTAGDRAAPPDDCGGVPGYVRLLEILRNPRHEEHEEMLEWIGGSFDPEAFDLKATDKAVRSVR</sequence>
<reference evidence="2 3" key="1">
    <citation type="journal article" date="2011" name="Mol. Biol. Evol.">
        <title>Comparative genomic analysis of fruiting body formation in Myxococcales.</title>
        <authorList>
            <person name="Huntley S."/>
            <person name="Hamann N."/>
            <person name="Wegener-Feldbrugge S."/>
            <person name="Treuner-Lange A."/>
            <person name="Kube M."/>
            <person name="Reinhardt R."/>
            <person name="Klages S."/>
            <person name="Muller R."/>
            <person name="Ronning C.M."/>
            <person name="Nierman W.C."/>
            <person name="Sogaard-Andersen L."/>
        </authorList>
    </citation>
    <scope>NUCLEOTIDE SEQUENCE [LARGE SCALE GENOMIC DNA]</scope>
    <source>
        <strain evidence="2 3">DW4/3-1</strain>
    </source>
</reference>
<proteinExistence type="predicted"/>
<dbReference type="Pfam" id="PF07929">
    <property type="entry name" value="PRiA4_ORF3"/>
    <property type="match status" value="1"/>
</dbReference>
<evidence type="ECO:0000313" key="2">
    <source>
        <dbReference type="EMBL" id="ADO71756.1"/>
    </source>
</evidence>
<dbReference type="Proteomes" id="UP000001351">
    <property type="component" value="Chromosome"/>
</dbReference>
<dbReference type="OrthoDB" id="9816539at2"/>
<organism evidence="2 3">
    <name type="scientific">Stigmatella aurantiaca (strain DW4/3-1)</name>
    <dbReference type="NCBI Taxonomy" id="378806"/>
    <lineage>
        <taxon>Bacteria</taxon>
        <taxon>Pseudomonadati</taxon>
        <taxon>Myxococcota</taxon>
        <taxon>Myxococcia</taxon>
        <taxon>Myxococcales</taxon>
        <taxon>Cystobacterineae</taxon>
        <taxon>Archangiaceae</taxon>
        <taxon>Stigmatella</taxon>
    </lineage>
</organism>
<dbReference type="PANTHER" id="PTHR41878:SF1">
    <property type="entry name" value="TNPR PROTEIN"/>
    <property type="match status" value="1"/>
</dbReference>
<dbReference type="EMBL" id="CP002271">
    <property type="protein sequence ID" value="ADO71756.1"/>
    <property type="molecule type" value="Genomic_DNA"/>
</dbReference>
<evidence type="ECO:0000259" key="1">
    <source>
        <dbReference type="Pfam" id="PF07929"/>
    </source>
</evidence>
<gene>
    <name evidence="2" type="ordered locus">STAUR_3968</name>
</gene>
<dbReference type="HOGENOM" id="CLU_085055_0_1_7"/>
<dbReference type="InterPro" id="IPR024047">
    <property type="entry name" value="MM3350-like_sf"/>
</dbReference>
<evidence type="ECO:0000313" key="3">
    <source>
        <dbReference type="Proteomes" id="UP000001351"/>
    </source>
</evidence>
<dbReference type="InterPro" id="IPR012912">
    <property type="entry name" value="Plasmid_pRiA4b_Orf3-like"/>
</dbReference>
<keyword evidence="3" id="KW-1185">Reference proteome</keyword>
<dbReference type="SUPFAM" id="SSF159941">
    <property type="entry name" value="MM3350-like"/>
    <property type="match status" value="1"/>
</dbReference>
<dbReference type="KEGG" id="sur:STAUR_3968"/>
<protein>
    <submittedName>
        <fullName evidence="2">Plasmid pRiA4b ORF-3-like family protein</fullName>
    </submittedName>
</protein>
<dbReference type="AlphaFoldDB" id="E3FL48"/>
<dbReference type="eggNOG" id="COG4974">
    <property type="taxonomic scope" value="Bacteria"/>
</dbReference>